<evidence type="ECO:0000313" key="2">
    <source>
        <dbReference type="EMBL" id="CCH74553.1"/>
    </source>
</evidence>
<sequence length="623" mass="66391">MTVLPYGTWPSPITPASLTAAQARLDDVAVDGADTYWLEGRPWEEGRTVLMRHAGAAGERVEVTPAPWNVRSRVHEYGGGAYAVQSGIVVFSHFGDGRLRRLDAGALEPVAITPEGEVRFGGLVLHGDWLYAVREDHRAGGEPVNELVRLDPHGDNADFGTVLATGSDFVSRPAVSPDGTRVAWVSWDHPNMPWDSTTLHEASLTGAGASDATVIAGGPGVSVSQPAYDPAGRLWFFSDETNWWTPWIVDAGRTRQVLGVEADLASPQWMLGMRDIAFIDDGRAVIRDGAHGLTLVDDTGALTPLGVPSTHTETICATGDRVALKRGLADRLPEVVSVETGTGDVTVLATSSPDVPDPGYVSRAEEVSWTNSAGLTAYGNFYPPVNAGHTGPDGDLPPLLVFVHGGPTSAALPSYQTGLQYWTTRGFAILDVNHGGSTGHGRDYRERLRGQWGVVDIDDCVTGAAAMAAQGRADSARLAIRGGSAGGYSTLRALTSGDVFAAGTSYFGISDLKVLLNDDHKFESRYTLGLVGPWPEAADVYADRSPINHVDEIHGELLLLHGTDDMVVPLAQTQQMADAMRAAGRDVELVIYPGEGHGFRAATTIEDAMTRELAHYQRVFATG</sequence>
<dbReference type="EMBL" id="CAJA01000397">
    <property type="protein sequence ID" value="CCH74553.1"/>
    <property type="molecule type" value="Genomic_DNA"/>
</dbReference>
<proteinExistence type="predicted"/>
<evidence type="ECO:0000259" key="1">
    <source>
        <dbReference type="Pfam" id="PF00326"/>
    </source>
</evidence>
<comment type="caution">
    <text evidence="2">The sequence shown here is derived from an EMBL/GenBank/DDBJ whole genome shotgun (WGS) entry which is preliminary data.</text>
</comment>
<dbReference type="PANTHER" id="PTHR43056">
    <property type="entry name" value="PEPTIDASE S9 PROLYL OLIGOPEPTIDASE"/>
    <property type="match status" value="1"/>
</dbReference>
<dbReference type="InterPro" id="IPR001375">
    <property type="entry name" value="Peptidase_S9_cat"/>
</dbReference>
<organism evidence="2 3">
    <name type="scientific">Nostocoides australiense Ben110</name>
    <dbReference type="NCBI Taxonomy" id="1193182"/>
    <lineage>
        <taxon>Bacteria</taxon>
        <taxon>Bacillati</taxon>
        <taxon>Actinomycetota</taxon>
        <taxon>Actinomycetes</taxon>
        <taxon>Micrococcales</taxon>
        <taxon>Intrasporangiaceae</taxon>
        <taxon>Nostocoides</taxon>
    </lineage>
</organism>
<dbReference type="PANTHER" id="PTHR43056:SF5">
    <property type="entry name" value="PEPTIDASE S9 PROLYL OLIGOPEPTIDASE CATALYTIC DOMAIN-CONTAINING PROTEIN"/>
    <property type="match status" value="1"/>
</dbReference>
<keyword evidence="3" id="KW-1185">Reference proteome</keyword>
<dbReference type="STRING" id="1193182.BN11_4560021"/>
<dbReference type="InterPro" id="IPR029058">
    <property type="entry name" value="AB_hydrolase_fold"/>
</dbReference>
<protein>
    <submittedName>
        <fullName evidence="2">Putative peptidase</fullName>
    </submittedName>
</protein>
<feature type="domain" description="Peptidase S9 prolyl oligopeptidase catalytic" evidence="1">
    <location>
        <begin position="414"/>
        <end position="621"/>
    </location>
</feature>
<reference evidence="2 3" key="1">
    <citation type="journal article" date="2013" name="ISME J.">
        <title>A metabolic model for members of the genus Tetrasphaera involved in enhanced biological phosphorus removal.</title>
        <authorList>
            <person name="Kristiansen R."/>
            <person name="Nguyen H.T.T."/>
            <person name="Saunders A.M."/>
            <person name="Nielsen J.L."/>
            <person name="Wimmer R."/>
            <person name="Le V.Q."/>
            <person name="McIlroy S.J."/>
            <person name="Petrovski S."/>
            <person name="Seviour R.J."/>
            <person name="Calteau A."/>
            <person name="Nielsen K.L."/>
            <person name="Nielsen P.H."/>
        </authorList>
    </citation>
    <scope>NUCLEOTIDE SEQUENCE [LARGE SCALE GENOMIC DNA]</scope>
    <source>
        <strain evidence="2 3">Ben110</strain>
    </source>
</reference>
<dbReference type="InterPro" id="IPR050585">
    <property type="entry name" value="Xaa-Pro_dipeptidyl-ppase/CocE"/>
</dbReference>
<dbReference type="GO" id="GO:0006508">
    <property type="term" value="P:proteolysis"/>
    <property type="evidence" value="ECO:0007669"/>
    <property type="project" value="InterPro"/>
</dbReference>
<dbReference type="Pfam" id="PF00326">
    <property type="entry name" value="Peptidase_S9"/>
    <property type="match status" value="1"/>
</dbReference>
<dbReference type="SUPFAM" id="SSF53474">
    <property type="entry name" value="alpha/beta-Hydrolases"/>
    <property type="match status" value="1"/>
</dbReference>
<accession>W6JYE8</accession>
<dbReference type="OrthoDB" id="128799at2"/>
<dbReference type="RefSeq" id="WP_048699920.1">
    <property type="nucleotide sequence ID" value="NZ_HG764815.1"/>
</dbReference>
<dbReference type="SUPFAM" id="SSF82171">
    <property type="entry name" value="DPP6 N-terminal domain-like"/>
    <property type="match status" value="1"/>
</dbReference>
<name>W6JYE8_9MICO</name>
<gene>
    <name evidence="2" type="ORF">BN11_4560021</name>
</gene>
<evidence type="ECO:0000313" key="3">
    <source>
        <dbReference type="Proteomes" id="UP000035763"/>
    </source>
</evidence>
<dbReference type="AlphaFoldDB" id="W6JYE8"/>
<dbReference type="Proteomes" id="UP000035763">
    <property type="component" value="Unassembled WGS sequence"/>
</dbReference>
<dbReference type="Gene3D" id="3.40.50.1820">
    <property type="entry name" value="alpha/beta hydrolase"/>
    <property type="match status" value="1"/>
</dbReference>
<dbReference type="GO" id="GO:0008236">
    <property type="term" value="F:serine-type peptidase activity"/>
    <property type="evidence" value="ECO:0007669"/>
    <property type="project" value="InterPro"/>
</dbReference>